<evidence type="ECO:0000256" key="2">
    <source>
        <dbReference type="ARBA" id="ARBA00023125"/>
    </source>
</evidence>
<sequence length="170" mass="18891">MPPTDFTTMPCPVARSMAVLGERWAILVMREAFYGSTRFDEFEKNLGIAPNILSARLKTLVTHELLARVTPEGGGRHVYQLTEKGRDFFPAYVALKAWADRWMTDEKGPLTVLQDKRSGAEIATPALMRADGSAITLDDVRVLPGPGAGRFLRRRFGEAASEQEQEDDHA</sequence>
<keyword evidence="3" id="KW-0804">Transcription</keyword>
<dbReference type="Proteomes" id="UP000672657">
    <property type="component" value="Unassembled WGS sequence"/>
</dbReference>
<reference evidence="5 6" key="1">
    <citation type="submission" date="2021-03" db="EMBL/GenBank/DDBJ databases">
        <authorList>
            <person name="Peeters C."/>
        </authorList>
    </citation>
    <scope>NUCLEOTIDE SEQUENCE [LARGE SCALE GENOMIC DNA]</scope>
    <source>
        <strain evidence="5 6">LMG 26411</strain>
    </source>
</reference>
<dbReference type="SUPFAM" id="SSF46785">
    <property type="entry name" value="Winged helix' DNA-binding domain"/>
    <property type="match status" value="1"/>
</dbReference>
<dbReference type="InterPro" id="IPR036390">
    <property type="entry name" value="WH_DNA-bd_sf"/>
</dbReference>
<organism evidence="5 6">
    <name type="scientific">Cupriavidus numazuensis</name>
    <dbReference type="NCBI Taxonomy" id="221992"/>
    <lineage>
        <taxon>Bacteria</taxon>
        <taxon>Pseudomonadati</taxon>
        <taxon>Pseudomonadota</taxon>
        <taxon>Betaproteobacteria</taxon>
        <taxon>Burkholderiales</taxon>
        <taxon>Burkholderiaceae</taxon>
        <taxon>Cupriavidus</taxon>
    </lineage>
</organism>
<dbReference type="EMBL" id="CAJPVI010000067">
    <property type="protein sequence ID" value="CAG2159913.1"/>
    <property type="molecule type" value="Genomic_DNA"/>
</dbReference>
<name>A0ABM8TTW9_9BURK</name>
<proteinExistence type="predicted"/>
<keyword evidence="2" id="KW-0238">DNA-binding</keyword>
<evidence type="ECO:0000313" key="5">
    <source>
        <dbReference type="EMBL" id="CAG2159913.1"/>
    </source>
</evidence>
<evidence type="ECO:0000259" key="4">
    <source>
        <dbReference type="PROSITE" id="PS51118"/>
    </source>
</evidence>
<comment type="caution">
    <text evidence="5">The sequence shown here is derived from an EMBL/GenBank/DDBJ whole genome shotgun (WGS) entry which is preliminary data.</text>
</comment>
<dbReference type="PANTHER" id="PTHR33204:SF18">
    <property type="entry name" value="TRANSCRIPTIONAL REGULATORY PROTEIN"/>
    <property type="match status" value="1"/>
</dbReference>
<evidence type="ECO:0000256" key="3">
    <source>
        <dbReference type="ARBA" id="ARBA00023163"/>
    </source>
</evidence>
<dbReference type="PANTHER" id="PTHR33204">
    <property type="entry name" value="TRANSCRIPTIONAL REGULATOR, MARR FAMILY"/>
    <property type="match status" value="1"/>
</dbReference>
<dbReference type="Pfam" id="PF01638">
    <property type="entry name" value="HxlR"/>
    <property type="match status" value="1"/>
</dbReference>
<keyword evidence="1" id="KW-0805">Transcription regulation</keyword>
<dbReference type="InterPro" id="IPR036388">
    <property type="entry name" value="WH-like_DNA-bd_sf"/>
</dbReference>
<protein>
    <recommendedName>
        <fullName evidence="4">HTH hxlR-type domain-containing protein</fullName>
    </recommendedName>
</protein>
<dbReference type="Gene3D" id="1.10.10.10">
    <property type="entry name" value="Winged helix-like DNA-binding domain superfamily/Winged helix DNA-binding domain"/>
    <property type="match status" value="1"/>
</dbReference>
<accession>A0ABM8TTW9</accession>
<keyword evidence="6" id="KW-1185">Reference proteome</keyword>
<dbReference type="PROSITE" id="PS51118">
    <property type="entry name" value="HTH_HXLR"/>
    <property type="match status" value="1"/>
</dbReference>
<feature type="domain" description="HTH hxlR-type" evidence="4">
    <location>
        <begin position="11"/>
        <end position="107"/>
    </location>
</feature>
<dbReference type="RefSeq" id="WP_211957850.1">
    <property type="nucleotide sequence ID" value="NZ_CAJPVI010000067.1"/>
</dbReference>
<gene>
    <name evidence="5" type="ORF">LMG26411_07078</name>
</gene>
<evidence type="ECO:0000256" key="1">
    <source>
        <dbReference type="ARBA" id="ARBA00023015"/>
    </source>
</evidence>
<dbReference type="InterPro" id="IPR002577">
    <property type="entry name" value="HTH_HxlR"/>
</dbReference>
<evidence type="ECO:0000313" key="6">
    <source>
        <dbReference type="Proteomes" id="UP000672657"/>
    </source>
</evidence>